<dbReference type="EMBL" id="SLUN01000069">
    <property type="protein sequence ID" value="TCL53924.1"/>
    <property type="molecule type" value="Genomic_DNA"/>
</dbReference>
<dbReference type="RefSeq" id="WP_165908342.1">
    <property type="nucleotide sequence ID" value="NZ_SLUN01000069.1"/>
</dbReference>
<gene>
    <name evidence="2" type="primary">murT</name>
    <name evidence="5" type="ORF">EDC14_106912</name>
</gene>
<comment type="caution">
    <text evidence="2">Lacks conserved residue(s) required for the propagation of feature annotation.</text>
</comment>
<dbReference type="GO" id="GO:0140282">
    <property type="term" value="F:carbon-nitrogen ligase activity on lipid II"/>
    <property type="evidence" value="ECO:0007669"/>
    <property type="project" value="UniProtKB-UniRule"/>
</dbReference>
<keyword evidence="2" id="KW-0961">Cell wall biogenesis/degradation</keyword>
<dbReference type="GO" id="GO:0009252">
    <property type="term" value="P:peptidoglycan biosynthetic process"/>
    <property type="evidence" value="ECO:0007669"/>
    <property type="project" value="UniProtKB-UniRule"/>
</dbReference>
<dbReference type="InterPro" id="IPR013564">
    <property type="entry name" value="MurT_C"/>
</dbReference>
<keyword evidence="2" id="KW-0067">ATP-binding</keyword>
<dbReference type="AlphaFoldDB" id="A0A4R1QSU9"/>
<dbReference type="InterPro" id="IPR013221">
    <property type="entry name" value="Mur_ligase_cen"/>
</dbReference>
<comment type="catalytic activity">
    <reaction evidence="2">
        <text>beta-D-GlcNAc-(1-&gt;4)-Mur2Ac(oyl-L-Ala-gamma-D-O-P-Glu-L-Lys-D-Ala-D-Ala)-di-trans,octa-cis-undecaprenyl diphosphate + NH4(+) = beta-D-GlcNAc-(1-&gt;4)-Mur2Ac(oyl-L-Ala-D-isoglutaminyl-L-Lys-D-Ala-D-Ala)-di-trans,octa-cis-undecaprenyl diphosphate + phosphate + H(+)</text>
        <dbReference type="Rhea" id="RHEA:57932"/>
        <dbReference type="ChEBI" id="CHEBI:15378"/>
        <dbReference type="ChEBI" id="CHEBI:28938"/>
        <dbReference type="ChEBI" id="CHEBI:43474"/>
        <dbReference type="ChEBI" id="CHEBI:62233"/>
        <dbReference type="ChEBI" id="CHEBI:143132"/>
    </reaction>
</comment>
<comment type="subunit">
    <text evidence="2">Forms a heterodimer with GatD.</text>
</comment>
<keyword evidence="2" id="KW-0573">Peptidoglycan synthesis</keyword>
<comment type="catalytic activity">
    <reaction evidence="2">
        <text>beta-D-GlcNAc-(1-&gt;4)-Mur2Ac(oyl-L-Ala-gamma-D-Glu-L-Lys-D-Ala-D-Ala)-di-trans,octa-cis-undecaprenyl diphosphate + ATP = beta-D-GlcNAc-(1-&gt;4)-Mur2Ac(oyl-L-Ala-gamma-D-O-P-Glu-L-Lys-D-Ala-D-Ala)-di-trans,octa-cis-undecaprenyl diphosphate + ADP</text>
        <dbReference type="Rhea" id="RHEA:59488"/>
        <dbReference type="ChEBI" id="CHEBI:30616"/>
        <dbReference type="ChEBI" id="CHEBI:60033"/>
        <dbReference type="ChEBI" id="CHEBI:143132"/>
        <dbReference type="ChEBI" id="CHEBI:456216"/>
    </reaction>
</comment>
<comment type="function">
    <text evidence="2">The lipid II isoglutaminyl synthase complex catalyzes the formation of alpha-D-isoglutamine in the cell wall lipid II stem peptide. The MurT subunit catalyzes the ATP-dependent amidation of D-glutamate residue of lipid II, converting it to an isoglutamine residue.</text>
</comment>
<dbReference type="InterPro" id="IPR036565">
    <property type="entry name" value="Mur-like_cat_sf"/>
</dbReference>
<comment type="similarity">
    <text evidence="2">Belongs to the MurCDEF family. MurT subfamily.</text>
</comment>
<keyword evidence="2" id="KW-0479">Metal-binding</keyword>
<sequence>MSRKHWLGQFEIFTAALIVRIVYHLTRLTNIGEGTNFPGRIVLTLFPNLVSLLVPRFKNGWVTITGTNGKTTTTKILVELMREHGWRVTTNARGANLVAGIVTSILLDELNLSAPYMADYAVFEIDEAVLIKSFRLFQPKLLVITNFSRDQLDRYGEVDSNVNRIMDLIRDAQQECNVVLNGNDPNIARIGAVVSAENRLYFGLKEEIAAVEAGLLVEKDTGASTDFEVSNLPNLDIWAETLRVDYLNGCRFNLGYQQQLVEVKTKLPGVFNTLNVLAAAAVCLHLGGDMERVKKVIGEVTPSYGRSERFECGGFPIFLFLVKNPVGFNHILQLLSQSPGDKRILLLLNDLPADGKDVSWIWDVSLENLWKVSGIKEIVTSGTRAGDMALRVKYSNPPEVPLTVDYSTKRAFHELANHLQPGEQMIVLANYTSMIQFRPYLLRVCGRKTKIEHSPKKVVV</sequence>
<comment type="caution">
    <text evidence="5">The sequence shown here is derived from an EMBL/GenBank/DDBJ whole genome shotgun (WGS) entry which is preliminary data.</text>
</comment>
<dbReference type="Pfam" id="PF08353">
    <property type="entry name" value="MurT_C"/>
    <property type="match status" value="1"/>
</dbReference>
<accession>A0A4R1QSU9</accession>
<dbReference type="PANTHER" id="PTHR23135">
    <property type="entry name" value="MUR LIGASE FAMILY MEMBER"/>
    <property type="match status" value="1"/>
</dbReference>
<dbReference type="GO" id="GO:0005524">
    <property type="term" value="F:ATP binding"/>
    <property type="evidence" value="ECO:0007669"/>
    <property type="project" value="UniProtKB-UniRule"/>
</dbReference>
<dbReference type="UniPathway" id="UPA00219"/>
<dbReference type="Proteomes" id="UP000295008">
    <property type="component" value="Unassembled WGS sequence"/>
</dbReference>
<keyword evidence="2" id="KW-0133">Cell shape</keyword>
<dbReference type="GO" id="GO:0016881">
    <property type="term" value="F:acid-amino acid ligase activity"/>
    <property type="evidence" value="ECO:0007669"/>
    <property type="project" value="InterPro"/>
</dbReference>
<evidence type="ECO:0000259" key="4">
    <source>
        <dbReference type="Pfam" id="PF08353"/>
    </source>
</evidence>
<dbReference type="PANTHER" id="PTHR23135:SF7">
    <property type="entry name" value="LIPID II ISOGLUTAMINYL SYNTHASE (GLUTAMINE-HYDROLYZING) SUBUNIT MURT"/>
    <property type="match status" value="1"/>
</dbReference>
<keyword evidence="2" id="KW-0547">Nucleotide-binding</keyword>
<evidence type="ECO:0000259" key="3">
    <source>
        <dbReference type="Pfam" id="PF08245"/>
    </source>
</evidence>
<dbReference type="Pfam" id="PF08245">
    <property type="entry name" value="Mur_ligase_M"/>
    <property type="match status" value="1"/>
</dbReference>
<dbReference type="HAMAP" id="MF_02214">
    <property type="entry name" value="Lipid_II_synth_MurT"/>
    <property type="match status" value="1"/>
</dbReference>
<protein>
    <recommendedName>
        <fullName evidence="2">Lipid II isoglutaminyl synthase (glutamine-hydrolyzing) subunit MurT</fullName>
        <ecNumber evidence="2">6.3.5.13</ecNumber>
    </recommendedName>
</protein>
<comment type="pathway">
    <text evidence="1 2">Cell wall biogenesis; peptidoglycan biosynthesis.</text>
</comment>
<keyword evidence="6" id="KW-1185">Reference proteome</keyword>
<dbReference type="GO" id="GO:0008360">
    <property type="term" value="P:regulation of cell shape"/>
    <property type="evidence" value="ECO:0007669"/>
    <property type="project" value="UniProtKB-KW"/>
</dbReference>
<dbReference type="EC" id="6.3.5.13" evidence="2"/>
<evidence type="ECO:0000256" key="2">
    <source>
        <dbReference type="HAMAP-Rule" id="MF_02214"/>
    </source>
</evidence>
<name>A0A4R1QSU9_HYDET</name>
<feature type="domain" description="Mur ligase central" evidence="3">
    <location>
        <begin position="64"/>
        <end position="283"/>
    </location>
</feature>
<feature type="active site" evidence="2">
    <location>
        <position position="357"/>
    </location>
</feature>
<comment type="catalytic activity">
    <reaction evidence="2">
        <text>beta-D-GlcNAc-(1-&gt;4)-Mur2Ac(oyl-L-Ala-gamma-D-Glu-L-Lys-D-Ala-D-Ala)-di-trans,octa-cis-undecaprenyl diphosphate + L-glutamine + ATP + H2O = beta-D-GlcNAc-(1-&gt;4)-Mur2Ac(oyl-L-Ala-D-isoglutaminyl-L-Lys-D-Ala-D-Ala)-di-trans,octa-cis-undecaprenyl diphosphate + L-glutamate + ADP + phosphate + H(+)</text>
        <dbReference type="Rhea" id="RHEA:57928"/>
        <dbReference type="ChEBI" id="CHEBI:15377"/>
        <dbReference type="ChEBI" id="CHEBI:15378"/>
        <dbReference type="ChEBI" id="CHEBI:29985"/>
        <dbReference type="ChEBI" id="CHEBI:30616"/>
        <dbReference type="ChEBI" id="CHEBI:43474"/>
        <dbReference type="ChEBI" id="CHEBI:58359"/>
        <dbReference type="ChEBI" id="CHEBI:60033"/>
        <dbReference type="ChEBI" id="CHEBI:62233"/>
        <dbReference type="ChEBI" id="CHEBI:456216"/>
        <dbReference type="EC" id="6.3.5.13"/>
    </reaction>
</comment>
<evidence type="ECO:0000256" key="1">
    <source>
        <dbReference type="ARBA" id="ARBA00004752"/>
    </source>
</evidence>
<dbReference type="GO" id="GO:0046872">
    <property type="term" value="F:metal ion binding"/>
    <property type="evidence" value="ECO:0007669"/>
    <property type="project" value="UniProtKB-KW"/>
</dbReference>
<keyword evidence="2" id="KW-0436">Ligase</keyword>
<dbReference type="InterPro" id="IPR043703">
    <property type="entry name" value="Lipid_II_synth_MurT"/>
</dbReference>
<feature type="domain" description="Lipid II isoglutaminyl synthase (glutamine-hydrolyzing) subunit MurT C-terminal" evidence="4">
    <location>
        <begin position="321"/>
        <end position="434"/>
    </location>
</feature>
<dbReference type="SUPFAM" id="SSF53623">
    <property type="entry name" value="MurD-like peptide ligases, catalytic domain"/>
    <property type="match status" value="1"/>
</dbReference>
<dbReference type="Gene3D" id="3.40.1190.10">
    <property type="entry name" value="Mur-like, catalytic domain"/>
    <property type="match status" value="1"/>
</dbReference>
<organism evidence="5 6">
    <name type="scientific">Hydrogenispora ethanolica</name>
    <dbReference type="NCBI Taxonomy" id="1082276"/>
    <lineage>
        <taxon>Bacteria</taxon>
        <taxon>Bacillati</taxon>
        <taxon>Bacillota</taxon>
        <taxon>Hydrogenispora</taxon>
    </lineage>
</organism>
<evidence type="ECO:0000313" key="5">
    <source>
        <dbReference type="EMBL" id="TCL53924.1"/>
    </source>
</evidence>
<proteinExistence type="inferred from homology"/>
<reference evidence="5 6" key="1">
    <citation type="submission" date="2019-03" db="EMBL/GenBank/DDBJ databases">
        <title>Genomic Encyclopedia of Type Strains, Phase IV (KMG-IV): sequencing the most valuable type-strain genomes for metagenomic binning, comparative biology and taxonomic classification.</title>
        <authorList>
            <person name="Goeker M."/>
        </authorList>
    </citation>
    <scope>NUCLEOTIDE SEQUENCE [LARGE SCALE GENOMIC DNA]</scope>
    <source>
        <strain evidence="5 6">LX-B</strain>
    </source>
</reference>
<dbReference type="GO" id="GO:0071555">
    <property type="term" value="P:cell wall organization"/>
    <property type="evidence" value="ECO:0007669"/>
    <property type="project" value="UniProtKB-KW"/>
</dbReference>
<evidence type="ECO:0000313" key="6">
    <source>
        <dbReference type="Proteomes" id="UP000295008"/>
    </source>
</evidence>